<feature type="compositionally biased region" description="Basic and acidic residues" evidence="1">
    <location>
        <begin position="666"/>
        <end position="683"/>
    </location>
</feature>
<evidence type="ECO:0000313" key="3">
    <source>
        <dbReference type="EMBL" id="OCF36131.1"/>
    </source>
</evidence>
<feature type="region of interest" description="Disordered" evidence="1">
    <location>
        <begin position="373"/>
        <end position="511"/>
    </location>
</feature>
<feature type="region of interest" description="Disordered" evidence="1">
    <location>
        <begin position="1"/>
        <end position="132"/>
    </location>
</feature>
<feature type="compositionally biased region" description="Low complexity" evidence="1">
    <location>
        <begin position="8"/>
        <end position="26"/>
    </location>
</feature>
<feature type="transmembrane region" description="Helical" evidence="2">
    <location>
        <begin position="712"/>
        <end position="732"/>
    </location>
</feature>
<feature type="compositionally biased region" description="Low complexity" evidence="1">
    <location>
        <begin position="334"/>
        <end position="345"/>
    </location>
</feature>
<feature type="compositionally biased region" description="Polar residues" evidence="1">
    <location>
        <begin position="48"/>
        <end position="64"/>
    </location>
</feature>
<proteinExistence type="predicted"/>
<feature type="region of interest" description="Disordered" evidence="1">
    <location>
        <begin position="647"/>
        <end position="683"/>
    </location>
</feature>
<evidence type="ECO:0000256" key="2">
    <source>
        <dbReference type="SAM" id="Phobius"/>
    </source>
</evidence>
<feature type="compositionally biased region" description="Low complexity" evidence="1">
    <location>
        <begin position="114"/>
        <end position="125"/>
    </location>
</feature>
<evidence type="ECO:0000256" key="1">
    <source>
        <dbReference type="SAM" id="MobiDB-lite"/>
    </source>
</evidence>
<feature type="region of interest" description="Disordered" evidence="1">
    <location>
        <begin position="330"/>
        <end position="360"/>
    </location>
</feature>
<feature type="region of interest" description="Disordered" evidence="1">
    <location>
        <begin position="595"/>
        <end position="621"/>
    </location>
</feature>
<keyword evidence="2" id="KW-0812">Transmembrane</keyword>
<dbReference type="Proteomes" id="UP000092666">
    <property type="component" value="Unassembled WGS sequence"/>
</dbReference>
<dbReference type="OrthoDB" id="2425321at2759"/>
<protein>
    <submittedName>
        <fullName evidence="3">Uncharacterized protein</fullName>
    </submittedName>
</protein>
<feature type="compositionally biased region" description="Polar residues" evidence="1">
    <location>
        <begin position="77"/>
        <end position="87"/>
    </location>
</feature>
<feature type="compositionally biased region" description="Basic and acidic residues" evidence="1">
    <location>
        <begin position="89"/>
        <end position="110"/>
    </location>
</feature>
<reference evidence="4" key="2">
    <citation type="submission" date="2013-12" db="EMBL/GenBank/DDBJ databases">
        <title>Evolution of pathogenesis and genome organization in the Tremellales.</title>
        <authorList>
            <person name="Cuomo C."/>
            <person name="Litvintseva A."/>
            <person name="Heitman J."/>
            <person name="Chen Y."/>
            <person name="Sun S."/>
            <person name="Springer D."/>
            <person name="Dromer F."/>
            <person name="Young S."/>
            <person name="Zeng Q."/>
            <person name="Chapman S."/>
            <person name="Gujja S."/>
            <person name="Saif S."/>
            <person name="Birren B."/>
        </authorList>
    </citation>
    <scope>NUCLEOTIDE SEQUENCE [LARGE SCALE GENOMIC DNA]</scope>
    <source>
        <strain evidence="4">BCC8398</strain>
    </source>
</reference>
<feature type="compositionally biased region" description="Low complexity" evidence="1">
    <location>
        <begin position="652"/>
        <end position="665"/>
    </location>
</feature>
<evidence type="ECO:0000313" key="4">
    <source>
        <dbReference type="Proteomes" id="UP000092666"/>
    </source>
</evidence>
<feature type="region of interest" description="Disordered" evidence="1">
    <location>
        <begin position="540"/>
        <end position="576"/>
    </location>
</feature>
<dbReference type="EMBL" id="KI669496">
    <property type="protein sequence ID" value="OCF36131.1"/>
    <property type="molecule type" value="Genomic_DNA"/>
</dbReference>
<sequence length="738" mass="79195">MSPASIGAPLQSSLPTSTSAPSLPRSNSSTFVSPAKPSTPKSYHPYAIQSTASANLTRSNSSPAQPIGVSGGHRPSRSMSSLNQFLNQDLKEKDGPTGTEKDKEDRRKSMDMFSSPSRPGVRRSGTLPDFLMGDKRDKVAEKDVDLPMNPKQWTPSELAQYLGHTLRTGGHDGTGHVLPAPLVEDIKSWVLRQRVSGRAFIRGSTDGWGSTTRPPPFLPLLQTIARLLRRSLLSGRIDLPVTASADDSFGRGSVLLEEDEAFSDDEGDAADITGVRRMAIAFDARSSASDASNASDDGEAEAGLLPLKAQWTGESVGERWKKWEDKVQGRKRTVSNVSDVSSSSSMGAMGDVEFSPRPDGRNHLVWRLAADKLERSEEAASPDGEEQGKGGTIKAHPPSSSGPAVPLSTPLTGLTPPPPYTSSFPDATRVSALPTLTEVLTPERPSTTTSERGGFSVTPTPERPSHNGLGLLTPSSDVTPSKRSSRASQVQSQQPDSPHMAHMSQHSASGNDQYAALRRRSSSGAGSGPRYPTVRSLALSAQMSEDEHEEEDEEEVALRPAKLSPAQGSFDREELEGSRWTAARRVTLRPGKVQSIFDEGDGDTCMASSHIGDAPREKGGKMEEQMERLMERIKELEDKLEAVTIPASTPVESAPPSMSSASISESNRRTNEKGTKKVTKKETPSLLEILGLTRPGAHGSEDDGLPRQVRELPVYLFFVGVGVGAVMVRVIFGSGRGR</sequence>
<keyword evidence="2" id="KW-1133">Transmembrane helix</keyword>
<accession>A0A1B9GYM4</accession>
<reference evidence="3 4" key="1">
    <citation type="submission" date="2013-07" db="EMBL/GenBank/DDBJ databases">
        <title>The Genome Sequence of Cryptococcus heveanensis BCC8398.</title>
        <authorList>
            <consortium name="The Broad Institute Genome Sequencing Platform"/>
            <person name="Cuomo C."/>
            <person name="Litvintseva A."/>
            <person name="Chen Y."/>
            <person name="Heitman J."/>
            <person name="Sun S."/>
            <person name="Springer D."/>
            <person name="Dromer F."/>
            <person name="Young S.K."/>
            <person name="Zeng Q."/>
            <person name="Gargeya S."/>
            <person name="Fitzgerald M."/>
            <person name="Abouelleil A."/>
            <person name="Alvarado L."/>
            <person name="Berlin A.M."/>
            <person name="Chapman S.B."/>
            <person name="Dewar J."/>
            <person name="Goldberg J."/>
            <person name="Griggs A."/>
            <person name="Gujja S."/>
            <person name="Hansen M."/>
            <person name="Howarth C."/>
            <person name="Imamovic A."/>
            <person name="Larimer J."/>
            <person name="McCowan C."/>
            <person name="Murphy C."/>
            <person name="Pearson M."/>
            <person name="Priest M."/>
            <person name="Roberts A."/>
            <person name="Saif S."/>
            <person name="Shea T."/>
            <person name="Sykes S."/>
            <person name="Wortman J."/>
            <person name="Nusbaum C."/>
            <person name="Birren B."/>
        </authorList>
    </citation>
    <scope>NUCLEOTIDE SEQUENCE [LARGE SCALE GENOMIC DNA]</scope>
    <source>
        <strain evidence="3 4">BCC8398</strain>
    </source>
</reference>
<keyword evidence="2" id="KW-0472">Membrane</keyword>
<gene>
    <name evidence="3" type="ORF">I316_02003</name>
</gene>
<organism evidence="3 4">
    <name type="scientific">Kwoniella heveanensis BCC8398</name>
    <dbReference type="NCBI Taxonomy" id="1296120"/>
    <lineage>
        <taxon>Eukaryota</taxon>
        <taxon>Fungi</taxon>
        <taxon>Dikarya</taxon>
        <taxon>Basidiomycota</taxon>
        <taxon>Agaricomycotina</taxon>
        <taxon>Tremellomycetes</taxon>
        <taxon>Tremellales</taxon>
        <taxon>Cryptococcaceae</taxon>
        <taxon>Kwoniella</taxon>
    </lineage>
</organism>
<name>A0A1B9GYM4_9TREE</name>
<keyword evidence="4" id="KW-1185">Reference proteome</keyword>
<feature type="compositionally biased region" description="Acidic residues" evidence="1">
    <location>
        <begin position="544"/>
        <end position="555"/>
    </location>
</feature>
<dbReference type="AlphaFoldDB" id="A0A1B9GYM4"/>